<organism evidence="8 9">
    <name type="scientific">Leptospira kemamanensis</name>
    <dbReference type="NCBI Taxonomy" id="2484942"/>
    <lineage>
        <taxon>Bacteria</taxon>
        <taxon>Pseudomonadati</taxon>
        <taxon>Spirochaetota</taxon>
        <taxon>Spirochaetia</taxon>
        <taxon>Leptospirales</taxon>
        <taxon>Leptospiraceae</taxon>
        <taxon>Leptospira</taxon>
    </lineage>
</organism>
<dbReference type="SUPFAM" id="SSF46689">
    <property type="entry name" value="Homeodomain-like"/>
    <property type="match status" value="1"/>
</dbReference>
<dbReference type="Gene3D" id="1.10.357.10">
    <property type="entry name" value="Tetracycline Repressor, domain 2"/>
    <property type="match status" value="1"/>
</dbReference>
<dbReference type="InterPro" id="IPR036271">
    <property type="entry name" value="Tet_transcr_reg_TetR-rel_C_sf"/>
</dbReference>
<comment type="function">
    <text evidence="1">TetR is the repressor of the tetracycline resistance element; its N-terminal region forms a helix-turn-helix structure and binds DNA. Binding of tetracycline to TetR reduces the repressor affinity for the tetracycline resistance gene (tetA) promoter operator sites.</text>
</comment>
<dbReference type="InterPro" id="IPR003012">
    <property type="entry name" value="Tet_transcr_reg_TetR"/>
</dbReference>
<dbReference type="OrthoDB" id="166040at2"/>
<gene>
    <name evidence="8" type="ORF">EHQ59_04520</name>
</gene>
<evidence type="ECO:0000256" key="4">
    <source>
        <dbReference type="ARBA" id="ARBA00023125"/>
    </source>
</evidence>
<dbReference type="PROSITE" id="PS50977">
    <property type="entry name" value="HTH_TETR_2"/>
    <property type="match status" value="1"/>
</dbReference>
<evidence type="ECO:0000256" key="6">
    <source>
        <dbReference type="PROSITE-ProRule" id="PRU00335"/>
    </source>
</evidence>
<dbReference type="Pfam" id="PF00440">
    <property type="entry name" value="TetR_N"/>
    <property type="match status" value="1"/>
</dbReference>
<feature type="DNA-binding region" description="H-T-H motif" evidence="6">
    <location>
        <begin position="36"/>
        <end position="55"/>
    </location>
</feature>
<evidence type="ECO:0000256" key="3">
    <source>
        <dbReference type="ARBA" id="ARBA00023015"/>
    </source>
</evidence>
<reference evidence="8" key="1">
    <citation type="journal article" date="2019" name="PLoS Negl. Trop. Dis.">
        <title>Revisiting the worldwide diversity of Leptospira species in the environment.</title>
        <authorList>
            <person name="Vincent A.T."/>
            <person name="Schiettekatte O."/>
            <person name="Bourhy P."/>
            <person name="Veyrier F.J."/>
            <person name="Picardeau M."/>
        </authorList>
    </citation>
    <scope>NUCLEOTIDE SEQUENCE [LARGE SCALE GENOMIC DNA]</scope>
    <source>
        <strain evidence="8">201702454</strain>
    </source>
</reference>
<sequence length="220" mass="25096">MATKKKIQKPRKNLSKDLVIQTAIQYADRNGIEALSMRNLANSLGVEAMSLYNHIQNKDELLDGMVETCVKQFFKPKQGGDWKKEIKKRAKSVREVLLTHPWLTVLLVSRVNVGEHMLQYFNLTLGCLVEAGFSYKQADHIINAIDSHIYGFTLQELNFPFSPDEYESKAKEYLPMIKPDELPYFLNLSKEVASGKYNGIHNFEFGLDLILNGLSPNSKK</sequence>
<evidence type="ECO:0000259" key="7">
    <source>
        <dbReference type="PROSITE" id="PS50977"/>
    </source>
</evidence>
<dbReference type="InterPro" id="IPR004111">
    <property type="entry name" value="Repressor_TetR_C"/>
</dbReference>
<keyword evidence="9" id="KW-1185">Reference proteome</keyword>
<keyword evidence="3" id="KW-0805">Transcription regulation</keyword>
<dbReference type="GO" id="GO:0046677">
    <property type="term" value="P:response to antibiotic"/>
    <property type="evidence" value="ECO:0007669"/>
    <property type="project" value="InterPro"/>
</dbReference>
<proteinExistence type="predicted"/>
<dbReference type="InterPro" id="IPR001647">
    <property type="entry name" value="HTH_TetR"/>
</dbReference>
<dbReference type="AlphaFoldDB" id="A0A4R9JT47"/>
<evidence type="ECO:0000256" key="5">
    <source>
        <dbReference type="ARBA" id="ARBA00023163"/>
    </source>
</evidence>
<dbReference type="Gene3D" id="1.10.10.60">
    <property type="entry name" value="Homeodomain-like"/>
    <property type="match status" value="1"/>
</dbReference>
<dbReference type="GO" id="GO:0003677">
    <property type="term" value="F:DNA binding"/>
    <property type="evidence" value="ECO:0007669"/>
    <property type="project" value="UniProtKB-UniRule"/>
</dbReference>
<dbReference type="InterPro" id="IPR009057">
    <property type="entry name" value="Homeodomain-like_sf"/>
</dbReference>
<dbReference type="EMBL" id="RQGG01000012">
    <property type="protein sequence ID" value="TGL55305.1"/>
    <property type="molecule type" value="Genomic_DNA"/>
</dbReference>
<feature type="domain" description="HTH tetR-type" evidence="7">
    <location>
        <begin position="13"/>
        <end position="73"/>
    </location>
</feature>
<evidence type="ECO:0000313" key="9">
    <source>
        <dbReference type="Proteomes" id="UP000297609"/>
    </source>
</evidence>
<keyword evidence="4 6" id="KW-0238">DNA-binding</keyword>
<accession>A0A4R9JT47</accession>
<evidence type="ECO:0000256" key="1">
    <source>
        <dbReference type="ARBA" id="ARBA00002856"/>
    </source>
</evidence>
<dbReference type="SUPFAM" id="SSF48498">
    <property type="entry name" value="Tetracyclin repressor-like, C-terminal domain"/>
    <property type="match status" value="1"/>
</dbReference>
<protein>
    <submittedName>
        <fullName evidence="8">TetR family transcriptional regulator</fullName>
    </submittedName>
</protein>
<comment type="caution">
    <text evidence="8">The sequence shown here is derived from an EMBL/GenBank/DDBJ whole genome shotgun (WGS) entry which is preliminary data.</text>
</comment>
<keyword evidence="2" id="KW-0678">Repressor</keyword>
<dbReference type="PRINTS" id="PR00400">
    <property type="entry name" value="TETREPRESSOR"/>
</dbReference>
<evidence type="ECO:0000256" key="2">
    <source>
        <dbReference type="ARBA" id="ARBA00022491"/>
    </source>
</evidence>
<dbReference type="Pfam" id="PF02909">
    <property type="entry name" value="TetR_C_1"/>
    <property type="match status" value="1"/>
</dbReference>
<dbReference type="RefSeq" id="WP_135617997.1">
    <property type="nucleotide sequence ID" value="NZ_RQGG01000012.1"/>
</dbReference>
<keyword evidence="5" id="KW-0804">Transcription</keyword>
<evidence type="ECO:0000313" key="8">
    <source>
        <dbReference type="EMBL" id="TGL55305.1"/>
    </source>
</evidence>
<name>A0A4R9JT47_9LEPT</name>
<dbReference type="Proteomes" id="UP000297609">
    <property type="component" value="Unassembled WGS sequence"/>
</dbReference>
<dbReference type="GO" id="GO:0045892">
    <property type="term" value="P:negative regulation of DNA-templated transcription"/>
    <property type="evidence" value="ECO:0007669"/>
    <property type="project" value="InterPro"/>
</dbReference>